<name>A0A8S3SY47_MYTED</name>
<accession>A0A8S3SY47</accession>
<reference evidence="1" key="1">
    <citation type="submission" date="2021-03" db="EMBL/GenBank/DDBJ databases">
        <authorList>
            <person name="Bekaert M."/>
        </authorList>
    </citation>
    <scope>NUCLEOTIDE SEQUENCE</scope>
</reference>
<gene>
    <name evidence="1" type="ORF">MEDL_39137</name>
</gene>
<keyword evidence="2" id="KW-1185">Reference proteome</keyword>
<sequence>MQWKSKSTLAVQKTDSGGECPFGEPFLNSTFCKFCERTKYGYRCEGKCCRENERCDILQGCLGPISTVSEHKTVNDKLTSDTQNVETTEQDVNEDRHHYEEIDESFILQNDNNFPINHNAGSDGNRDEISQYTMDLPNHNTSFVTIAVGNNENNEYENVQGTDTNRIDGASLHLYERLQGQNNPNDGYSTCQAEQNGYETETEYAAIVGEYNICFYKTEH</sequence>
<dbReference type="Proteomes" id="UP000683360">
    <property type="component" value="Unassembled WGS sequence"/>
</dbReference>
<dbReference type="AlphaFoldDB" id="A0A8S3SY47"/>
<proteinExistence type="predicted"/>
<evidence type="ECO:0000313" key="2">
    <source>
        <dbReference type="Proteomes" id="UP000683360"/>
    </source>
</evidence>
<dbReference type="EMBL" id="CAJPWZ010001866">
    <property type="protein sequence ID" value="CAG2226040.1"/>
    <property type="molecule type" value="Genomic_DNA"/>
</dbReference>
<evidence type="ECO:0000313" key="1">
    <source>
        <dbReference type="EMBL" id="CAG2226040.1"/>
    </source>
</evidence>
<comment type="caution">
    <text evidence="1">The sequence shown here is derived from an EMBL/GenBank/DDBJ whole genome shotgun (WGS) entry which is preliminary data.</text>
</comment>
<protein>
    <submittedName>
        <fullName evidence="1">Uncharacterized protein</fullName>
    </submittedName>
</protein>
<dbReference type="OrthoDB" id="10652197at2759"/>
<organism evidence="1 2">
    <name type="scientific">Mytilus edulis</name>
    <name type="common">Blue mussel</name>
    <dbReference type="NCBI Taxonomy" id="6550"/>
    <lineage>
        <taxon>Eukaryota</taxon>
        <taxon>Metazoa</taxon>
        <taxon>Spiralia</taxon>
        <taxon>Lophotrochozoa</taxon>
        <taxon>Mollusca</taxon>
        <taxon>Bivalvia</taxon>
        <taxon>Autobranchia</taxon>
        <taxon>Pteriomorphia</taxon>
        <taxon>Mytilida</taxon>
        <taxon>Mytiloidea</taxon>
        <taxon>Mytilidae</taxon>
        <taxon>Mytilinae</taxon>
        <taxon>Mytilus</taxon>
    </lineage>
</organism>